<dbReference type="OrthoDB" id="2737310at2"/>
<dbReference type="AlphaFoldDB" id="A0A518VB16"/>
<evidence type="ECO:0000313" key="1">
    <source>
        <dbReference type="EMBL" id="QDX94188.1"/>
    </source>
</evidence>
<gene>
    <name evidence="1" type="ORF">EEL30_18990</name>
</gene>
<dbReference type="PANTHER" id="PTHR41260">
    <property type="entry name" value="PROTEIN ECSC"/>
    <property type="match status" value="1"/>
</dbReference>
<dbReference type="InterPro" id="IPR024787">
    <property type="entry name" value="EcsC"/>
</dbReference>
<dbReference type="Pfam" id="PF12787">
    <property type="entry name" value="EcsC"/>
    <property type="match status" value="1"/>
</dbReference>
<dbReference type="PANTHER" id="PTHR41260:SF1">
    <property type="entry name" value="PROTEIN ECSC"/>
    <property type="match status" value="1"/>
</dbReference>
<organism evidence="1 2">
    <name type="scientific">Brevibacillus laterosporus</name>
    <name type="common">Bacillus laterosporus</name>
    <dbReference type="NCBI Taxonomy" id="1465"/>
    <lineage>
        <taxon>Bacteria</taxon>
        <taxon>Bacillati</taxon>
        <taxon>Bacillota</taxon>
        <taxon>Bacilli</taxon>
        <taxon>Bacillales</taxon>
        <taxon>Paenibacillaceae</taxon>
        <taxon>Brevibacillus</taxon>
    </lineage>
</organism>
<reference evidence="1 2" key="1">
    <citation type="submission" date="2018-11" db="EMBL/GenBank/DDBJ databases">
        <title>Phylogenetic determinants of toxin gene distribution in genomes of Brevibacillus laterosporus.</title>
        <authorList>
            <person name="Glare T.R."/>
            <person name="Durrant A."/>
            <person name="Berry C."/>
            <person name="Palma L."/>
            <person name="Ormskirk M."/>
            <person name="Cox M.O."/>
        </authorList>
    </citation>
    <scope>NUCLEOTIDE SEQUENCE [LARGE SCALE GENOMIC DNA]</scope>
    <source>
        <strain evidence="1 2">1821L</strain>
    </source>
</reference>
<keyword evidence="2" id="KW-1185">Reference proteome</keyword>
<dbReference type="EMBL" id="CP033464">
    <property type="protein sequence ID" value="QDX94188.1"/>
    <property type="molecule type" value="Genomic_DNA"/>
</dbReference>
<proteinExistence type="predicted"/>
<dbReference type="Proteomes" id="UP000319432">
    <property type="component" value="Chromosome"/>
</dbReference>
<accession>A0A518VB16</accession>
<evidence type="ECO:0000313" key="2">
    <source>
        <dbReference type="Proteomes" id="UP000319432"/>
    </source>
</evidence>
<name>A0A518VB16_BRELA</name>
<protein>
    <submittedName>
        <fullName evidence="1">EcsC family protein</fullName>
    </submittedName>
</protein>
<sequence length="274" mass="31582">MESIEDLQQQLRTIETWEQDQKDLWFWEKIGRLPFVWLDRTVPKALKEKVGDLINEMGAYIQTGGKYLIKNQDVWNRFSNSPNRIEQVQVRALQEMDQVAIQLTESRTNVAMVQGATTGFGGMFTLAIDIPIVIGLSLKVLQEMALTYGYDPHDKVERVFIIKCLQFTSADVVGKKAILEELAYFDQGEKHQEVIAQLQGWREVSLTYMDNMAWKKLFQLIPIAGMFFGAYTNRTQIADIAMTGQMLYKKRRILQRLAEQDTSKAMIDPQSVME</sequence>